<proteinExistence type="inferred from homology"/>
<dbReference type="InterPro" id="IPR017907">
    <property type="entry name" value="Znf_RING_CS"/>
</dbReference>
<dbReference type="AlphaFoldDB" id="A0A6A2YW47"/>
<evidence type="ECO:0000259" key="7">
    <source>
        <dbReference type="PROSITE" id="PS50089"/>
    </source>
</evidence>
<keyword evidence="3" id="KW-0479">Metal-binding</keyword>
<gene>
    <name evidence="8" type="ORF">F3Y22_tig00111193pilonHSYRG00020</name>
</gene>
<dbReference type="PROSITE" id="PS00518">
    <property type="entry name" value="ZF_RING_1"/>
    <property type="match status" value="1"/>
</dbReference>
<evidence type="ECO:0000256" key="3">
    <source>
        <dbReference type="ARBA" id="ARBA00022723"/>
    </source>
</evidence>
<dbReference type="SUPFAM" id="SSF57850">
    <property type="entry name" value="RING/U-box"/>
    <property type="match status" value="1"/>
</dbReference>
<keyword evidence="9" id="KW-1185">Reference proteome</keyword>
<comment type="function">
    <text evidence="1">Might act as an E3 ubiquitin-protein ligase, or as part of E3 complex, which accepts ubiquitin from specific E2 ubiquitin-conjugating enzymes and then transfers it to substrates.</text>
</comment>
<evidence type="ECO:0000256" key="2">
    <source>
        <dbReference type="ARBA" id="ARBA00005884"/>
    </source>
</evidence>
<organism evidence="8 9">
    <name type="scientific">Hibiscus syriacus</name>
    <name type="common">Rose of Sharon</name>
    <dbReference type="NCBI Taxonomy" id="106335"/>
    <lineage>
        <taxon>Eukaryota</taxon>
        <taxon>Viridiplantae</taxon>
        <taxon>Streptophyta</taxon>
        <taxon>Embryophyta</taxon>
        <taxon>Tracheophyta</taxon>
        <taxon>Spermatophyta</taxon>
        <taxon>Magnoliopsida</taxon>
        <taxon>eudicotyledons</taxon>
        <taxon>Gunneridae</taxon>
        <taxon>Pentapetalae</taxon>
        <taxon>rosids</taxon>
        <taxon>malvids</taxon>
        <taxon>Malvales</taxon>
        <taxon>Malvaceae</taxon>
        <taxon>Malvoideae</taxon>
        <taxon>Hibiscus</taxon>
    </lineage>
</organism>
<dbReference type="Gene3D" id="3.30.40.10">
    <property type="entry name" value="Zinc/RING finger domain, C3HC4 (zinc finger)"/>
    <property type="match status" value="1"/>
</dbReference>
<evidence type="ECO:0000313" key="9">
    <source>
        <dbReference type="Proteomes" id="UP000436088"/>
    </source>
</evidence>
<sequence>MGTKVNEVSLLQKRFTYFQPSLLAHNDMNSAVALARDAVVSQITWPAESSNGKGLKEICVICFEDINATQMFSVDGCFHRYCFSCMKQHVEVKLLNAVMASCQHEGRNSEVTIDSCGKFLDPKLVEIKSNRKKEASVPVSEKVY</sequence>
<dbReference type="GO" id="GO:0016567">
    <property type="term" value="P:protein ubiquitination"/>
    <property type="evidence" value="ECO:0007669"/>
    <property type="project" value="InterPro"/>
</dbReference>
<dbReference type="PROSITE" id="PS50089">
    <property type="entry name" value="ZF_RING_2"/>
    <property type="match status" value="1"/>
</dbReference>
<dbReference type="Proteomes" id="UP000436088">
    <property type="component" value="Unassembled WGS sequence"/>
</dbReference>
<comment type="caution">
    <text evidence="8">The sequence shown here is derived from an EMBL/GenBank/DDBJ whole genome shotgun (WGS) entry which is preliminary data.</text>
</comment>
<dbReference type="EMBL" id="VEPZ02001261">
    <property type="protein sequence ID" value="KAE8683658.1"/>
    <property type="molecule type" value="Genomic_DNA"/>
</dbReference>
<accession>A0A6A2YW47</accession>
<keyword evidence="4 6" id="KW-0863">Zinc-finger</keyword>
<evidence type="ECO:0000256" key="5">
    <source>
        <dbReference type="ARBA" id="ARBA00022833"/>
    </source>
</evidence>
<dbReference type="FunFam" id="3.30.40.10:FF:000230">
    <property type="entry name" value="RBR-type E3 ubiquitin transferase"/>
    <property type="match status" value="1"/>
</dbReference>
<feature type="domain" description="RING-type" evidence="7">
    <location>
        <begin position="59"/>
        <end position="102"/>
    </location>
</feature>
<evidence type="ECO:0000313" key="8">
    <source>
        <dbReference type="EMBL" id="KAE8683658.1"/>
    </source>
</evidence>
<reference evidence="8" key="1">
    <citation type="submission" date="2019-09" db="EMBL/GenBank/DDBJ databases">
        <title>Draft genome information of white flower Hibiscus syriacus.</title>
        <authorList>
            <person name="Kim Y.-M."/>
        </authorList>
    </citation>
    <scope>NUCLEOTIDE SEQUENCE [LARGE SCALE GENOMIC DNA]</scope>
    <source>
        <strain evidence="8">YM2019G1</strain>
    </source>
</reference>
<keyword evidence="5" id="KW-0862">Zinc</keyword>
<dbReference type="InterPro" id="IPR031127">
    <property type="entry name" value="E3_UB_ligase_RBR"/>
</dbReference>
<evidence type="ECO:0000256" key="6">
    <source>
        <dbReference type="PROSITE-ProRule" id="PRU00175"/>
    </source>
</evidence>
<comment type="similarity">
    <text evidence="2">Belongs to the RBR family. Ariadne subfamily.</text>
</comment>
<dbReference type="PANTHER" id="PTHR11685">
    <property type="entry name" value="RBR FAMILY RING FINGER AND IBR DOMAIN-CONTAINING"/>
    <property type="match status" value="1"/>
</dbReference>
<evidence type="ECO:0000256" key="1">
    <source>
        <dbReference type="ARBA" id="ARBA00003976"/>
    </source>
</evidence>
<dbReference type="GO" id="GO:0008270">
    <property type="term" value="F:zinc ion binding"/>
    <property type="evidence" value="ECO:0007669"/>
    <property type="project" value="UniProtKB-KW"/>
</dbReference>
<dbReference type="InterPro" id="IPR001841">
    <property type="entry name" value="Znf_RING"/>
</dbReference>
<protein>
    <recommendedName>
        <fullName evidence="7">RING-type domain-containing protein</fullName>
    </recommendedName>
</protein>
<dbReference type="GO" id="GO:0004842">
    <property type="term" value="F:ubiquitin-protein transferase activity"/>
    <property type="evidence" value="ECO:0007669"/>
    <property type="project" value="InterPro"/>
</dbReference>
<name>A0A6A2YW47_HIBSY</name>
<dbReference type="InterPro" id="IPR013083">
    <property type="entry name" value="Znf_RING/FYVE/PHD"/>
</dbReference>
<evidence type="ECO:0000256" key="4">
    <source>
        <dbReference type="ARBA" id="ARBA00022771"/>
    </source>
</evidence>